<dbReference type="GO" id="GO:0003676">
    <property type="term" value="F:nucleic acid binding"/>
    <property type="evidence" value="ECO:0007669"/>
    <property type="project" value="InterPro"/>
</dbReference>
<reference evidence="1 2" key="1">
    <citation type="journal article" date="2018" name="Sci. Rep.">
        <title>Characterisation of pathogen-specific regions and novel effector candidates in Fusarium oxysporum f. sp. cepae.</title>
        <authorList>
            <person name="Armitage A.D."/>
            <person name="Taylor A."/>
            <person name="Sobczyk M.K."/>
            <person name="Baxter L."/>
            <person name="Greenfield B.P."/>
            <person name="Bates H.J."/>
            <person name="Wilson F."/>
            <person name="Jackson A.C."/>
            <person name="Ott S."/>
            <person name="Harrison R.J."/>
            <person name="Clarkson J.P."/>
        </authorList>
    </citation>
    <scope>NUCLEOTIDE SEQUENCE [LARGE SCALE GENOMIC DNA]</scope>
    <source>
        <strain evidence="1 2">FoC_Fus2</strain>
    </source>
</reference>
<evidence type="ECO:0008006" key="3">
    <source>
        <dbReference type="Google" id="ProtNLM"/>
    </source>
</evidence>
<dbReference type="AlphaFoldDB" id="A0A3L6N0Z7"/>
<dbReference type="Proteomes" id="UP000270866">
    <property type="component" value="Unassembled WGS sequence"/>
</dbReference>
<protein>
    <recommendedName>
        <fullName evidence="3">RNase H type-1 domain-containing protein</fullName>
    </recommendedName>
</protein>
<evidence type="ECO:0000313" key="2">
    <source>
        <dbReference type="Proteomes" id="UP000270866"/>
    </source>
</evidence>
<dbReference type="Gene3D" id="3.30.420.10">
    <property type="entry name" value="Ribonuclease H-like superfamily/Ribonuclease H"/>
    <property type="match status" value="1"/>
</dbReference>
<accession>A0A3L6N0Z7</accession>
<evidence type="ECO:0000313" key="1">
    <source>
        <dbReference type="EMBL" id="RKK10619.1"/>
    </source>
</evidence>
<sequence>MEVIQPFTLAPWEARLQVTLNSPEEKEENKIKELARAGWAVRIATSSSARNDLVGMGGIIRIPISVARASKISETFSVTLGTREEHNPYTAELAAIAHGLGCLPEIRYRVIVILTSNRSAAQAICNPHQQSGQRHIREIYDSVEKLRGNGNRVNVIWLSSNSELNIQKTAKMSARHATEPYITPQKGAAKAKTTILSRTRADLRSERKLPEGVGRHSRKVDSALPGKHTRLLYHQLSWKEASVLAQLRTGMARLNGYLYQIKAAPADECPCGRAKETVEHFLFRCVKWTTQRKEMFQSINEKRGNLSFHLGGKAASDGQEWKPDMDAVQATIRFAIATGRLERR</sequence>
<dbReference type="InterPro" id="IPR036397">
    <property type="entry name" value="RNaseH_sf"/>
</dbReference>
<name>A0A3L6N0Z7_FUSOX</name>
<proteinExistence type="predicted"/>
<organism evidence="1 2">
    <name type="scientific">Fusarium oxysporum f. sp. cepae</name>
    <dbReference type="NCBI Taxonomy" id="396571"/>
    <lineage>
        <taxon>Eukaryota</taxon>
        <taxon>Fungi</taxon>
        <taxon>Dikarya</taxon>
        <taxon>Ascomycota</taxon>
        <taxon>Pezizomycotina</taxon>
        <taxon>Sordariomycetes</taxon>
        <taxon>Hypocreomycetidae</taxon>
        <taxon>Hypocreales</taxon>
        <taxon>Nectriaceae</taxon>
        <taxon>Fusarium</taxon>
        <taxon>Fusarium oxysporum species complex</taxon>
    </lineage>
</organism>
<comment type="caution">
    <text evidence="1">The sequence shown here is derived from an EMBL/GenBank/DDBJ whole genome shotgun (WGS) entry which is preliminary data.</text>
</comment>
<dbReference type="EMBL" id="MRCU01000010">
    <property type="protein sequence ID" value="RKK10619.1"/>
    <property type="molecule type" value="Genomic_DNA"/>
</dbReference>
<gene>
    <name evidence="1" type="ORF">BFJ65_g14614</name>
</gene>